<proteinExistence type="predicted"/>
<sequence length="103" mass="11166">MKSDHGKLVEAIVAGVPEEQVMDRMIALDDRRPTQGSRGGTGEHNRPSPLRYHPAMAVTYRERVGALIRGLGDTDGMEEAMDALRGLVERIVLTPEADGGLSI</sequence>
<feature type="region of interest" description="Disordered" evidence="1">
    <location>
        <begin position="29"/>
        <end position="53"/>
    </location>
</feature>
<dbReference type="RefSeq" id="WP_311694069.1">
    <property type="nucleotide sequence ID" value="NZ_JAVRHL010000005.1"/>
</dbReference>
<organism evidence="2 3">
    <name type="scientific">Tropicimonas omnivorans</name>
    <dbReference type="NCBI Taxonomy" id="3075590"/>
    <lineage>
        <taxon>Bacteria</taxon>
        <taxon>Pseudomonadati</taxon>
        <taxon>Pseudomonadota</taxon>
        <taxon>Alphaproteobacteria</taxon>
        <taxon>Rhodobacterales</taxon>
        <taxon>Roseobacteraceae</taxon>
        <taxon>Tropicimonas</taxon>
    </lineage>
</organism>
<keyword evidence="3" id="KW-1185">Reference proteome</keyword>
<comment type="caution">
    <text evidence="2">The sequence shown here is derived from an EMBL/GenBank/DDBJ whole genome shotgun (WGS) entry which is preliminary data.</text>
</comment>
<gene>
    <name evidence="2" type="ORF">RM543_17600</name>
</gene>
<protein>
    <submittedName>
        <fullName evidence="2">Uncharacterized protein</fullName>
    </submittedName>
</protein>
<evidence type="ECO:0000313" key="3">
    <source>
        <dbReference type="Proteomes" id="UP001265259"/>
    </source>
</evidence>
<name>A0ABU3DLA6_9RHOB</name>
<dbReference type="EMBL" id="JAVRHL010000005">
    <property type="protein sequence ID" value="MDT0684499.1"/>
    <property type="molecule type" value="Genomic_DNA"/>
</dbReference>
<evidence type="ECO:0000313" key="2">
    <source>
        <dbReference type="EMBL" id="MDT0684499.1"/>
    </source>
</evidence>
<accession>A0ABU3DLA6</accession>
<evidence type="ECO:0000256" key="1">
    <source>
        <dbReference type="SAM" id="MobiDB-lite"/>
    </source>
</evidence>
<dbReference type="Proteomes" id="UP001265259">
    <property type="component" value="Unassembled WGS sequence"/>
</dbReference>
<reference evidence="2 3" key="1">
    <citation type="submission" date="2023-09" db="EMBL/GenBank/DDBJ databases">
        <authorList>
            <person name="Rey-Velasco X."/>
        </authorList>
    </citation>
    <scope>NUCLEOTIDE SEQUENCE [LARGE SCALE GENOMIC DNA]</scope>
    <source>
        <strain evidence="2 3">F158</strain>
    </source>
</reference>